<evidence type="ECO:0000259" key="3">
    <source>
        <dbReference type="Pfam" id="PF03061"/>
    </source>
</evidence>
<sequence>MSDECQPGVMSLGEVDDFLDREFAELRRTTPTLKVEAVGQGFARLRLGYDPQMLRPGGTISGPAMFTLADVALYVAVLASIGPAALAVTTNLNINFLRRPQPGDLLGEAHLLKLGKSLAVGEIYLRAPDSDDCVAHAVATYALPPDHKW</sequence>
<comment type="caution">
    <text evidence="4">The sequence shown here is derived from an EMBL/GenBank/DDBJ whole genome shotgun (WGS) entry which is preliminary data.</text>
</comment>
<keyword evidence="1" id="KW-0378">Hydrolase</keyword>
<keyword evidence="5" id="KW-1185">Reference proteome</keyword>
<dbReference type="InterPro" id="IPR006683">
    <property type="entry name" value="Thioestr_dom"/>
</dbReference>
<feature type="domain" description="Thioesterase" evidence="3">
    <location>
        <begin position="57"/>
        <end position="132"/>
    </location>
</feature>
<proteinExistence type="predicted"/>
<dbReference type="Pfam" id="PF03061">
    <property type="entry name" value="4HBT"/>
    <property type="match status" value="1"/>
</dbReference>
<gene>
    <name evidence="4" type="ORF">BXY53_1023</name>
</gene>
<dbReference type="Gene3D" id="3.10.129.10">
    <property type="entry name" value="Hotdog Thioesterase"/>
    <property type="match status" value="1"/>
</dbReference>
<protein>
    <submittedName>
        <fullName evidence="4">Uncharacterized protein (TIGR00369 family)</fullName>
    </submittedName>
</protein>
<dbReference type="NCBIfam" id="TIGR00369">
    <property type="entry name" value="unchar_dom_1"/>
    <property type="match status" value="1"/>
</dbReference>
<feature type="transmembrane region" description="Helical" evidence="2">
    <location>
        <begin position="71"/>
        <end position="92"/>
    </location>
</feature>
<dbReference type="Proteomes" id="UP000266273">
    <property type="component" value="Unassembled WGS sequence"/>
</dbReference>
<dbReference type="InterPro" id="IPR029069">
    <property type="entry name" value="HotDog_dom_sf"/>
</dbReference>
<dbReference type="RefSeq" id="WP_342634962.1">
    <property type="nucleotide sequence ID" value="NZ_QXDF01000001.1"/>
</dbReference>
<keyword evidence="2" id="KW-0472">Membrane</keyword>
<evidence type="ECO:0000256" key="1">
    <source>
        <dbReference type="ARBA" id="ARBA00022801"/>
    </source>
</evidence>
<evidence type="ECO:0000313" key="4">
    <source>
        <dbReference type="EMBL" id="RIA55936.1"/>
    </source>
</evidence>
<keyword evidence="2" id="KW-0812">Transmembrane</keyword>
<dbReference type="InterPro" id="IPR003736">
    <property type="entry name" value="PAAI_dom"/>
</dbReference>
<evidence type="ECO:0000256" key="2">
    <source>
        <dbReference type="SAM" id="Phobius"/>
    </source>
</evidence>
<accession>A0A397Q3K0</accession>
<organism evidence="4 5">
    <name type="scientific">Dichotomicrobium thermohalophilum</name>
    <dbReference type="NCBI Taxonomy" id="933063"/>
    <lineage>
        <taxon>Bacteria</taxon>
        <taxon>Pseudomonadati</taxon>
        <taxon>Pseudomonadota</taxon>
        <taxon>Alphaproteobacteria</taxon>
        <taxon>Hyphomicrobiales</taxon>
        <taxon>Hyphomicrobiaceae</taxon>
        <taxon>Dichotomicrobium</taxon>
    </lineage>
</organism>
<dbReference type="GO" id="GO:0016289">
    <property type="term" value="F:acyl-CoA hydrolase activity"/>
    <property type="evidence" value="ECO:0007669"/>
    <property type="project" value="UniProtKB-ARBA"/>
</dbReference>
<dbReference type="CDD" id="cd03443">
    <property type="entry name" value="PaaI_thioesterase"/>
    <property type="match status" value="1"/>
</dbReference>
<dbReference type="AlphaFoldDB" id="A0A397Q3K0"/>
<dbReference type="EMBL" id="QXDF01000001">
    <property type="protein sequence ID" value="RIA55936.1"/>
    <property type="molecule type" value="Genomic_DNA"/>
</dbReference>
<evidence type="ECO:0000313" key="5">
    <source>
        <dbReference type="Proteomes" id="UP000266273"/>
    </source>
</evidence>
<keyword evidence="2" id="KW-1133">Transmembrane helix</keyword>
<dbReference type="SUPFAM" id="SSF54637">
    <property type="entry name" value="Thioesterase/thiol ester dehydrase-isomerase"/>
    <property type="match status" value="1"/>
</dbReference>
<name>A0A397Q3K0_9HYPH</name>
<reference evidence="4 5" key="1">
    <citation type="submission" date="2018-08" db="EMBL/GenBank/DDBJ databases">
        <title>Genomic Encyclopedia of Archaeal and Bacterial Type Strains, Phase II (KMG-II): from individual species to whole genera.</title>
        <authorList>
            <person name="Goeker M."/>
        </authorList>
    </citation>
    <scope>NUCLEOTIDE SEQUENCE [LARGE SCALE GENOMIC DNA]</scope>
    <source>
        <strain evidence="4 5">DSM 5002</strain>
    </source>
</reference>